<keyword evidence="5" id="KW-0449">Lipoprotein</keyword>
<keyword evidence="9" id="KW-1185">Reference proteome</keyword>
<evidence type="ECO:0000256" key="2">
    <source>
        <dbReference type="ARBA" id="ARBA00022729"/>
    </source>
</evidence>
<accession>A0A7G5BY27</accession>
<dbReference type="PANTHER" id="PTHR43649:SF33">
    <property type="entry name" value="POLYGALACTURONAN_RHAMNOGALACTURONAN-BINDING PROTEIN YTCQ"/>
    <property type="match status" value="1"/>
</dbReference>
<dbReference type="PROSITE" id="PS51257">
    <property type="entry name" value="PROKAR_LIPOPROTEIN"/>
    <property type="match status" value="1"/>
</dbReference>
<feature type="chain" id="PRO_5039518380" evidence="7">
    <location>
        <begin position="22"/>
        <end position="517"/>
    </location>
</feature>
<evidence type="ECO:0000256" key="1">
    <source>
        <dbReference type="ARBA" id="ARBA00022475"/>
    </source>
</evidence>
<protein>
    <submittedName>
        <fullName evidence="8">Extracellular solute-binding protein</fullName>
    </submittedName>
</protein>
<dbReference type="PANTHER" id="PTHR43649">
    <property type="entry name" value="ARABINOSE-BINDING PROTEIN-RELATED"/>
    <property type="match status" value="1"/>
</dbReference>
<evidence type="ECO:0000256" key="3">
    <source>
        <dbReference type="ARBA" id="ARBA00023136"/>
    </source>
</evidence>
<dbReference type="RefSeq" id="WP_182303197.1">
    <property type="nucleotide sequence ID" value="NZ_CP041969.1"/>
</dbReference>
<evidence type="ECO:0000313" key="9">
    <source>
        <dbReference type="Proteomes" id="UP000515679"/>
    </source>
</evidence>
<proteinExistence type="predicted"/>
<dbReference type="SUPFAM" id="SSF53850">
    <property type="entry name" value="Periplasmic binding protein-like II"/>
    <property type="match status" value="1"/>
</dbReference>
<dbReference type="InterPro" id="IPR050490">
    <property type="entry name" value="Bact_solute-bd_prot1"/>
</dbReference>
<evidence type="ECO:0000256" key="5">
    <source>
        <dbReference type="ARBA" id="ARBA00023288"/>
    </source>
</evidence>
<keyword evidence="3" id="KW-0472">Membrane</keyword>
<feature type="region of interest" description="Disordered" evidence="6">
    <location>
        <begin position="29"/>
        <end position="53"/>
    </location>
</feature>
<gene>
    <name evidence="8" type="ORF">FPL14_12205</name>
</gene>
<sequence>MKRKSVSVLLSLVLVFSLALAACASKNKEEPAASSSNSSPSASKAAESKAPEAEGPTKITIMLPLNIAETPPDTVEKEIERLTNTELTYQFFPADTYEEKLNASFATGSLPQVTYLKNQATFLLMKDAIRDGQFWEIGPYLGEFPNLSKLKEFTLNNTKVDGKLYTLYIGRPLARQGIIYRKDWADKLGLKAPETVDDLLEMAKQFTEKDPDGDKKDDTIGLADRNDLIYGAFKTVASWFGTPNNWGEQDGQLQPEFMFQQYIDTMDYIKKFRDGGYMNKDFAATSKTDQVSLFTSGEAGIYIGAMSDVNQLQRDLVKNVPEAVVDTQALIKGPSGQATSWSIPGYNNVLLFPKTAVKDEAELKKILAFYDKMMTPEVANTLFWGIEGTHYEVVDGKAKELDDKEKIEREVKGFKDSLIGEPETNGQLEAYHTLEARIRAEQFTIENAKIAIADPAAALDSATNTAQGVQLQEIIKDATYKYMYGSIDLAGFKKMVDDWKSRGGDKIIEEINAAAKK</sequence>
<dbReference type="Proteomes" id="UP000515679">
    <property type="component" value="Chromosome"/>
</dbReference>
<dbReference type="AlphaFoldDB" id="A0A7G5BY27"/>
<dbReference type="KEGG" id="cchl:FPL14_12205"/>
<organism evidence="8 9">
    <name type="scientific">Cohnella cholangitidis</name>
    <dbReference type="NCBI Taxonomy" id="2598458"/>
    <lineage>
        <taxon>Bacteria</taxon>
        <taxon>Bacillati</taxon>
        <taxon>Bacillota</taxon>
        <taxon>Bacilli</taxon>
        <taxon>Bacillales</taxon>
        <taxon>Paenibacillaceae</taxon>
        <taxon>Cohnella</taxon>
    </lineage>
</organism>
<dbReference type="InterPro" id="IPR006059">
    <property type="entry name" value="SBP"/>
</dbReference>
<keyword evidence="2 7" id="KW-0732">Signal</keyword>
<feature type="signal peptide" evidence="7">
    <location>
        <begin position="1"/>
        <end position="21"/>
    </location>
</feature>
<reference evidence="8 9" key="1">
    <citation type="submission" date="2019-07" db="EMBL/GenBank/DDBJ databases">
        <authorList>
            <person name="Kim J.K."/>
            <person name="Cheong H.-M."/>
            <person name="Choi Y."/>
            <person name="Hwang K.J."/>
            <person name="Lee S."/>
            <person name="Choi C."/>
        </authorList>
    </citation>
    <scope>NUCLEOTIDE SEQUENCE [LARGE SCALE GENOMIC DNA]</scope>
    <source>
        <strain evidence="8 9">KS 22</strain>
    </source>
</reference>
<dbReference type="EMBL" id="CP041969">
    <property type="protein sequence ID" value="QMV41861.1"/>
    <property type="molecule type" value="Genomic_DNA"/>
</dbReference>
<name>A0A7G5BY27_9BACL</name>
<evidence type="ECO:0000256" key="4">
    <source>
        <dbReference type="ARBA" id="ARBA00023139"/>
    </source>
</evidence>
<dbReference type="Pfam" id="PF01547">
    <property type="entry name" value="SBP_bac_1"/>
    <property type="match status" value="1"/>
</dbReference>
<dbReference type="Gene3D" id="3.40.190.10">
    <property type="entry name" value="Periplasmic binding protein-like II"/>
    <property type="match status" value="2"/>
</dbReference>
<evidence type="ECO:0000256" key="7">
    <source>
        <dbReference type="SAM" id="SignalP"/>
    </source>
</evidence>
<evidence type="ECO:0000256" key="6">
    <source>
        <dbReference type="SAM" id="MobiDB-lite"/>
    </source>
</evidence>
<keyword evidence="4" id="KW-0564">Palmitate</keyword>
<feature type="compositionally biased region" description="Low complexity" evidence="6">
    <location>
        <begin position="32"/>
        <end position="45"/>
    </location>
</feature>
<keyword evidence="1" id="KW-1003">Cell membrane</keyword>
<dbReference type="CDD" id="cd13580">
    <property type="entry name" value="PBP2_AlgQ_like_1"/>
    <property type="match status" value="1"/>
</dbReference>
<evidence type="ECO:0000313" key="8">
    <source>
        <dbReference type="EMBL" id="QMV41861.1"/>
    </source>
</evidence>